<dbReference type="CDD" id="cd21037">
    <property type="entry name" value="MLKL_NTD"/>
    <property type="match status" value="1"/>
</dbReference>
<evidence type="ECO:0000313" key="7">
    <source>
        <dbReference type="Proteomes" id="UP001383192"/>
    </source>
</evidence>
<dbReference type="GO" id="GO:0005524">
    <property type="term" value="F:ATP binding"/>
    <property type="evidence" value="ECO:0007669"/>
    <property type="project" value="UniProtKB-KW"/>
</dbReference>
<dbReference type="PANTHER" id="PTHR44329">
    <property type="entry name" value="SERINE/THREONINE-PROTEIN KINASE TNNI3K-RELATED"/>
    <property type="match status" value="1"/>
</dbReference>
<protein>
    <recommendedName>
        <fullName evidence="5">Protein kinase domain-containing protein</fullName>
    </recommendedName>
</protein>
<evidence type="ECO:0000313" key="6">
    <source>
        <dbReference type="EMBL" id="KAK7037377.1"/>
    </source>
</evidence>
<dbReference type="PROSITE" id="PS50011">
    <property type="entry name" value="PROTEIN_KINASE_DOM"/>
    <property type="match status" value="1"/>
</dbReference>
<dbReference type="EMBL" id="JAYKXP010000047">
    <property type="protein sequence ID" value="KAK7037377.1"/>
    <property type="molecule type" value="Genomic_DNA"/>
</dbReference>
<accession>A0AAW0CBX0</accession>
<dbReference type="PROSITE" id="PS00108">
    <property type="entry name" value="PROTEIN_KINASE_ST"/>
    <property type="match status" value="1"/>
</dbReference>
<dbReference type="AlphaFoldDB" id="A0AAW0CBX0"/>
<dbReference type="InterPro" id="IPR011009">
    <property type="entry name" value="Kinase-like_dom_sf"/>
</dbReference>
<dbReference type="InterPro" id="IPR051681">
    <property type="entry name" value="Ser/Thr_Kinases-Pseudokinases"/>
</dbReference>
<keyword evidence="2" id="KW-0547">Nucleotide-binding</keyword>
<organism evidence="6 7">
    <name type="scientific">Paramarasmius palmivorus</name>
    <dbReference type="NCBI Taxonomy" id="297713"/>
    <lineage>
        <taxon>Eukaryota</taxon>
        <taxon>Fungi</taxon>
        <taxon>Dikarya</taxon>
        <taxon>Basidiomycota</taxon>
        <taxon>Agaricomycotina</taxon>
        <taxon>Agaricomycetes</taxon>
        <taxon>Agaricomycetidae</taxon>
        <taxon>Agaricales</taxon>
        <taxon>Marasmiineae</taxon>
        <taxon>Marasmiaceae</taxon>
        <taxon>Paramarasmius</taxon>
    </lineage>
</organism>
<keyword evidence="7" id="KW-1185">Reference proteome</keyword>
<dbReference type="Proteomes" id="UP001383192">
    <property type="component" value="Unassembled WGS sequence"/>
</dbReference>
<sequence>MRNMGQEQTIIAIGKTAVNIAVEFASVPGLKPGVDLLFKIIELCENVSINRPYQLAIGIRREICLSAATISYKLREIMSTECPTVCKPLFKMFNIKMEKWAELGFIKSFFKQDSIKEDIQGCLVLISDCFTKFQFVGTIETNRWQEDFEKTYREDQKGILAHLSDIKNGQAMALEVANEPENKRVRFMASMQNELGQHNTRGDIVHSGLSSNLYQIQLECKEILPDLHLKRGEVERIGVFPLKGEGAMDIYEGLYLKREKVAIKTVRASNFNPKSIKRFSREVKVWTELWKVDRGRHILPFYGFCVEDGPYPYMVSPWKSNGTAIEYVTKFDSAVNYPELIINIARGIQVLHYMKPPIVHGDLKADNIVIDEMGNPLIADFGLSQIIEEITGVPFSQSRITNSWRWSAPEVIIDGAPPSLAVDIYAFAMTVLEIYTHKQPFSNIKAPGKVLVELSNGTCPPRPTEAQVLQRGLDDNIWDLMTKCWSSDASSRPNIDAILSTLGVSKAV</sequence>
<evidence type="ECO:0000256" key="4">
    <source>
        <dbReference type="ARBA" id="ARBA00022840"/>
    </source>
</evidence>
<comment type="caution">
    <text evidence="6">The sequence shown here is derived from an EMBL/GenBank/DDBJ whole genome shotgun (WGS) entry which is preliminary data.</text>
</comment>
<evidence type="ECO:0000256" key="2">
    <source>
        <dbReference type="ARBA" id="ARBA00022741"/>
    </source>
</evidence>
<keyword evidence="1" id="KW-0808">Transferase</keyword>
<keyword evidence="3" id="KW-0418">Kinase</keyword>
<feature type="domain" description="Protein kinase" evidence="5">
    <location>
        <begin position="237"/>
        <end position="508"/>
    </location>
</feature>
<dbReference type="PANTHER" id="PTHR44329:SF288">
    <property type="entry name" value="MITOGEN-ACTIVATED PROTEIN KINASE KINASE KINASE 20"/>
    <property type="match status" value="1"/>
</dbReference>
<evidence type="ECO:0000259" key="5">
    <source>
        <dbReference type="PROSITE" id="PS50011"/>
    </source>
</evidence>
<dbReference type="SMART" id="SM00220">
    <property type="entry name" value="S_TKc"/>
    <property type="match status" value="1"/>
</dbReference>
<evidence type="ECO:0000256" key="3">
    <source>
        <dbReference type="ARBA" id="ARBA00022777"/>
    </source>
</evidence>
<dbReference type="InterPro" id="IPR059179">
    <property type="entry name" value="MLKL-like_MCAfunc"/>
</dbReference>
<dbReference type="GO" id="GO:0004674">
    <property type="term" value="F:protein serine/threonine kinase activity"/>
    <property type="evidence" value="ECO:0007669"/>
    <property type="project" value="TreeGrafter"/>
</dbReference>
<proteinExistence type="predicted"/>
<dbReference type="InterPro" id="IPR001245">
    <property type="entry name" value="Ser-Thr/Tyr_kinase_cat_dom"/>
</dbReference>
<reference evidence="6 7" key="1">
    <citation type="submission" date="2024-01" db="EMBL/GenBank/DDBJ databases">
        <title>A draft genome for a cacao thread blight-causing isolate of Paramarasmius palmivorus.</title>
        <authorList>
            <person name="Baruah I.K."/>
            <person name="Bukari Y."/>
            <person name="Amoako-Attah I."/>
            <person name="Meinhardt L.W."/>
            <person name="Bailey B.A."/>
            <person name="Cohen S.P."/>
        </authorList>
    </citation>
    <scope>NUCLEOTIDE SEQUENCE [LARGE SCALE GENOMIC DNA]</scope>
    <source>
        <strain evidence="6 7">GH-12</strain>
    </source>
</reference>
<keyword evidence="4" id="KW-0067">ATP-binding</keyword>
<dbReference type="InterPro" id="IPR008271">
    <property type="entry name" value="Ser/Thr_kinase_AS"/>
</dbReference>
<dbReference type="Gene3D" id="1.10.510.10">
    <property type="entry name" value="Transferase(Phosphotransferase) domain 1"/>
    <property type="match status" value="1"/>
</dbReference>
<dbReference type="InterPro" id="IPR000719">
    <property type="entry name" value="Prot_kinase_dom"/>
</dbReference>
<gene>
    <name evidence="6" type="ORF">VNI00_011127</name>
</gene>
<dbReference type="SUPFAM" id="SSF56112">
    <property type="entry name" value="Protein kinase-like (PK-like)"/>
    <property type="match status" value="1"/>
</dbReference>
<dbReference type="Pfam" id="PF07714">
    <property type="entry name" value="PK_Tyr_Ser-Thr"/>
    <property type="match status" value="1"/>
</dbReference>
<name>A0AAW0CBX0_9AGAR</name>
<evidence type="ECO:0000256" key="1">
    <source>
        <dbReference type="ARBA" id="ARBA00022679"/>
    </source>
</evidence>